<comment type="caution">
    <text evidence="3">The sequence shown here is derived from an EMBL/GenBank/DDBJ whole genome shotgun (WGS) entry which is preliminary data.</text>
</comment>
<gene>
    <name evidence="3" type="ORF">EAI93_13430</name>
</gene>
<dbReference type="Proteomes" id="UP000292665">
    <property type="component" value="Unassembled WGS sequence"/>
</dbReference>
<dbReference type="GO" id="GO:0003677">
    <property type="term" value="F:DNA binding"/>
    <property type="evidence" value="ECO:0007669"/>
    <property type="project" value="InterPro"/>
</dbReference>
<dbReference type="InterPro" id="IPR003477">
    <property type="entry name" value="PemK-like"/>
</dbReference>
<protein>
    <submittedName>
        <fullName evidence="3">Type II toxin-antitoxin system PemK/MazF family toxin</fullName>
    </submittedName>
</protein>
<dbReference type="EMBL" id="RCYR01000049">
    <property type="protein sequence ID" value="RYS76309.1"/>
    <property type="molecule type" value="Genomic_DNA"/>
</dbReference>
<evidence type="ECO:0000313" key="3">
    <source>
        <dbReference type="EMBL" id="RYS76309.1"/>
    </source>
</evidence>
<dbReference type="SUPFAM" id="SSF50118">
    <property type="entry name" value="Cell growth inhibitor/plasmid maintenance toxic component"/>
    <property type="match status" value="1"/>
</dbReference>
<reference evidence="3 4" key="1">
    <citation type="journal article" date="2019" name="Science, e1252229">
        <title>Invertible promoters mediate bacterial phase variation, antibiotic resistance, and host adaptation in the gut.</title>
        <authorList>
            <person name="Jiang X."/>
            <person name="Hall A.B."/>
            <person name="Arthur T.D."/>
            <person name="Plichta D.R."/>
            <person name="Covington C.T."/>
            <person name="Poyet M."/>
            <person name="Crothers J."/>
            <person name="Moses P.L."/>
            <person name="Tolonen A.C."/>
            <person name="Vlamakis H."/>
            <person name="Alm E.J."/>
            <person name="Xavier R.J."/>
        </authorList>
    </citation>
    <scope>NUCLEOTIDE SEQUENCE [LARGE SCALE GENOMIC DNA]</scope>
    <source>
        <strain evidence="4">aa_0143</strain>
    </source>
</reference>
<evidence type="ECO:0000313" key="4">
    <source>
        <dbReference type="Proteomes" id="UP000292665"/>
    </source>
</evidence>
<evidence type="ECO:0000256" key="2">
    <source>
        <dbReference type="ARBA" id="ARBA00022649"/>
    </source>
</evidence>
<dbReference type="AlphaFoldDB" id="A0A4Q5C523"/>
<sequence length="265" mass="30291">MVLKEQGTKEREGSKNAMKQKEKYFFDKNEVIGNKKRAIKTLNELLEAHIKKAPEDSTTENDSHLKKVNLLSYWINTYCRFIKKEKTFDASKNKVYKRGEIIQVDLGFRIGHEEGGLHYAVVLNKKDSPYSDILTVLPLSSKKEYTTPNKFTIDLGNEIYDKLHQKYMQKFNNSIQDVKVSPNPVYAGEKITIAFTVDTTEADKVQKEIDLMKTGSIGLVSQITTISKIRITKPLHYSDAFAGIKLSDESLNIIDKKICELYIGK</sequence>
<evidence type="ECO:0000256" key="1">
    <source>
        <dbReference type="ARBA" id="ARBA00007521"/>
    </source>
</evidence>
<dbReference type="Pfam" id="PF02452">
    <property type="entry name" value="PemK_toxin"/>
    <property type="match status" value="1"/>
</dbReference>
<organism evidence="3 4">
    <name type="scientific">[Ruminococcus] torques</name>
    <dbReference type="NCBI Taxonomy" id="33039"/>
    <lineage>
        <taxon>Bacteria</taxon>
        <taxon>Bacillati</taxon>
        <taxon>Bacillota</taxon>
        <taxon>Clostridia</taxon>
        <taxon>Lachnospirales</taxon>
        <taxon>Lachnospiraceae</taxon>
        <taxon>Mediterraneibacter</taxon>
    </lineage>
</organism>
<dbReference type="Gene3D" id="2.30.30.110">
    <property type="match status" value="1"/>
</dbReference>
<comment type="similarity">
    <text evidence="1">Belongs to the PemK/MazF family.</text>
</comment>
<proteinExistence type="inferred from homology"/>
<dbReference type="InterPro" id="IPR011067">
    <property type="entry name" value="Plasmid_toxin/cell-grow_inhib"/>
</dbReference>
<dbReference type="RefSeq" id="WP_055159055.1">
    <property type="nucleotide sequence ID" value="NZ_CAUFAE010000027.1"/>
</dbReference>
<name>A0A4Q5C523_9FIRM</name>
<accession>A0A4Q5C523</accession>
<keyword evidence="2" id="KW-1277">Toxin-antitoxin system</keyword>